<name>A0A9D1KSP2_9FIRM</name>
<feature type="coiled-coil region" evidence="15">
    <location>
        <begin position="46"/>
        <end position="84"/>
    </location>
</feature>
<dbReference type="EMBL" id="DVLW01000112">
    <property type="protein sequence ID" value="HIT94362.1"/>
    <property type="molecule type" value="Genomic_DNA"/>
</dbReference>
<evidence type="ECO:0000256" key="4">
    <source>
        <dbReference type="ARBA" id="ARBA00022547"/>
    </source>
</evidence>
<comment type="function">
    <text evidence="11 13">F(1)F(0) ATP synthase produces ATP from ADP in the presence of a proton or sodium gradient. F-type ATPases consist of two structural domains, F(1) containing the extramembraneous catalytic core and F(0) containing the membrane proton channel, linked together by a central stalk and a peripheral stalk. During catalysis, ATP synthesis in the catalytic domain of F(1) is coupled via a rotary mechanism of the central stalk subunits to proton translocation.</text>
</comment>
<keyword evidence="2 13" id="KW-0813">Transport</keyword>
<dbReference type="GO" id="GO:0046933">
    <property type="term" value="F:proton-transporting ATP synthase activity, rotational mechanism"/>
    <property type="evidence" value="ECO:0007669"/>
    <property type="project" value="UniProtKB-UniRule"/>
</dbReference>
<dbReference type="GO" id="GO:0046961">
    <property type="term" value="F:proton-transporting ATPase activity, rotational mechanism"/>
    <property type="evidence" value="ECO:0007669"/>
    <property type="project" value="TreeGrafter"/>
</dbReference>
<evidence type="ECO:0000256" key="3">
    <source>
        <dbReference type="ARBA" id="ARBA00022475"/>
    </source>
</evidence>
<keyword evidence="5 13" id="KW-0812">Transmembrane</keyword>
<dbReference type="SUPFAM" id="SSF81573">
    <property type="entry name" value="F1F0 ATP synthase subunit B, membrane domain"/>
    <property type="match status" value="1"/>
</dbReference>
<keyword evidence="15" id="KW-0175">Coiled coil</keyword>
<dbReference type="PANTHER" id="PTHR33445">
    <property type="entry name" value="ATP SYNTHASE SUBUNIT B', CHLOROPLASTIC"/>
    <property type="match status" value="1"/>
</dbReference>
<keyword evidence="4 13" id="KW-0138">CF(0)</keyword>
<comment type="similarity">
    <text evidence="1 13 14">Belongs to the ATPase B chain family.</text>
</comment>
<dbReference type="CDD" id="cd06503">
    <property type="entry name" value="ATP-synt_Fo_b"/>
    <property type="match status" value="1"/>
</dbReference>
<organism evidence="16 17">
    <name type="scientific">Candidatus Faecivivens stercoripullorum</name>
    <dbReference type="NCBI Taxonomy" id="2840805"/>
    <lineage>
        <taxon>Bacteria</taxon>
        <taxon>Bacillati</taxon>
        <taxon>Bacillota</taxon>
        <taxon>Clostridia</taxon>
        <taxon>Eubacteriales</taxon>
        <taxon>Oscillospiraceae</taxon>
        <taxon>Oscillospiraceae incertae sedis</taxon>
        <taxon>Candidatus Faecivivens</taxon>
    </lineage>
</organism>
<proteinExistence type="inferred from homology"/>
<feature type="transmembrane region" description="Helical" evidence="13">
    <location>
        <begin position="6"/>
        <end position="27"/>
    </location>
</feature>
<reference evidence="16" key="1">
    <citation type="submission" date="2020-10" db="EMBL/GenBank/DDBJ databases">
        <authorList>
            <person name="Gilroy R."/>
        </authorList>
    </citation>
    <scope>NUCLEOTIDE SEQUENCE</scope>
    <source>
        <strain evidence="16">ChiBcec7-5410</strain>
    </source>
</reference>
<protein>
    <recommendedName>
        <fullName evidence="13">ATP synthase subunit b</fullName>
    </recommendedName>
    <alternativeName>
        <fullName evidence="13">ATP synthase F(0) sector subunit b</fullName>
    </alternativeName>
    <alternativeName>
        <fullName evidence="13">ATPase subunit I</fullName>
    </alternativeName>
    <alternativeName>
        <fullName evidence="13">F-type ATPase subunit b</fullName>
        <shortName evidence="13">F-ATPase subunit b</shortName>
    </alternativeName>
</protein>
<dbReference type="GO" id="GO:0012505">
    <property type="term" value="C:endomembrane system"/>
    <property type="evidence" value="ECO:0007669"/>
    <property type="project" value="UniProtKB-SubCell"/>
</dbReference>
<evidence type="ECO:0000256" key="7">
    <source>
        <dbReference type="ARBA" id="ARBA00022989"/>
    </source>
</evidence>
<evidence type="ECO:0000313" key="16">
    <source>
        <dbReference type="EMBL" id="HIT94362.1"/>
    </source>
</evidence>
<dbReference type="GO" id="GO:0045259">
    <property type="term" value="C:proton-transporting ATP synthase complex"/>
    <property type="evidence" value="ECO:0007669"/>
    <property type="project" value="UniProtKB-KW"/>
</dbReference>
<reference evidence="16" key="2">
    <citation type="journal article" date="2021" name="PeerJ">
        <title>Extensive microbial diversity within the chicken gut microbiome revealed by metagenomics and culture.</title>
        <authorList>
            <person name="Gilroy R."/>
            <person name="Ravi A."/>
            <person name="Getino M."/>
            <person name="Pursley I."/>
            <person name="Horton D.L."/>
            <person name="Alikhan N.F."/>
            <person name="Baker D."/>
            <person name="Gharbi K."/>
            <person name="Hall N."/>
            <person name="Watson M."/>
            <person name="Adriaenssens E.M."/>
            <person name="Foster-Nyarko E."/>
            <person name="Jarju S."/>
            <person name="Secka A."/>
            <person name="Antonio M."/>
            <person name="Oren A."/>
            <person name="Chaudhuri R.R."/>
            <person name="La Ragione R."/>
            <person name="Hildebrand F."/>
            <person name="Pallen M.J."/>
        </authorList>
    </citation>
    <scope>NUCLEOTIDE SEQUENCE</scope>
    <source>
        <strain evidence="16">ChiBcec7-5410</strain>
    </source>
</reference>
<keyword evidence="7 13" id="KW-1133">Transmembrane helix</keyword>
<dbReference type="GO" id="GO:0005886">
    <property type="term" value="C:plasma membrane"/>
    <property type="evidence" value="ECO:0007669"/>
    <property type="project" value="UniProtKB-SubCell"/>
</dbReference>
<evidence type="ECO:0000256" key="15">
    <source>
        <dbReference type="SAM" id="Coils"/>
    </source>
</evidence>
<dbReference type="HAMAP" id="MF_01398">
    <property type="entry name" value="ATP_synth_b_bprime"/>
    <property type="match status" value="1"/>
</dbReference>
<keyword evidence="6 13" id="KW-0375">Hydrogen ion transport</keyword>
<dbReference type="InterPro" id="IPR028987">
    <property type="entry name" value="ATP_synth_B-like_membr_sf"/>
</dbReference>
<dbReference type="InterPro" id="IPR050059">
    <property type="entry name" value="ATP_synthase_B_chain"/>
</dbReference>
<evidence type="ECO:0000256" key="11">
    <source>
        <dbReference type="ARBA" id="ARBA00025198"/>
    </source>
</evidence>
<evidence type="ECO:0000256" key="13">
    <source>
        <dbReference type="HAMAP-Rule" id="MF_01398"/>
    </source>
</evidence>
<evidence type="ECO:0000256" key="1">
    <source>
        <dbReference type="ARBA" id="ARBA00005513"/>
    </source>
</evidence>
<comment type="subcellular location">
    <subcellularLocation>
        <location evidence="13">Cell membrane</location>
        <topology evidence="13">Single-pass membrane protein</topology>
    </subcellularLocation>
    <subcellularLocation>
        <location evidence="12">Endomembrane system</location>
        <topology evidence="12">Single-pass membrane protein</topology>
    </subcellularLocation>
</comment>
<evidence type="ECO:0000256" key="6">
    <source>
        <dbReference type="ARBA" id="ARBA00022781"/>
    </source>
</evidence>
<dbReference type="AlphaFoldDB" id="A0A9D1KSP2"/>
<dbReference type="InterPro" id="IPR005864">
    <property type="entry name" value="ATP_synth_F0_bsu_bac"/>
</dbReference>
<evidence type="ECO:0000256" key="14">
    <source>
        <dbReference type="RuleBase" id="RU003848"/>
    </source>
</evidence>
<dbReference type="Pfam" id="PF00430">
    <property type="entry name" value="ATP-synt_B"/>
    <property type="match status" value="1"/>
</dbReference>
<gene>
    <name evidence="13 16" type="primary">atpF</name>
    <name evidence="16" type="ORF">IAC43_04195</name>
</gene>
<evidence type="ECO:0000256" key="12">
    <source>
        <dbReference type="ARBA" id="ARBA00037847"/>
    </source>
</evidence>
<keyword evidence="3 13" id="KW-1003">Cell membrane</keyword>
<dbReference type="Proteomes" id="UP000824160">
    <property type="component" value="Unassembled WGS sequence"/>
</dbReference>
<comment type="subunit">
    <text evidence="13">F-type ATPases have 2 components, F(1) - the catalytic core - and F(0) - the membrane proton channel. F(1) has five subunits: alpha(3), beta(3), gamma(1), delta(1), epsilon(1). F(0) has three main subunits: a(1), b(2) and c(10-14). The alpha and beta chains form an alternating ring which encloses part of the gamma chain. F(1) is attached to F(0) by a central stalk formed by the gamma and epsilon chains, while a peripheral stalk is formed by the delta and b chains.</text>
</comment>
<dbReference type="InterPro" id="IPR002146">
    <property type="entry name" value="ATP_synth_b/b'su_bac/chlpt"/>
</dbReference>
<evidence type="ECO:0000256" key="2">
    <source>
        <dbReference type="ARBA" id="ARBA00022448"/>
    </source>
</evidence>
<evidence type="ECO:0000256" key="9">
    <source>
        <dbReference type="ARBA" id="ARBA00023136"/>
    </source>
</evidence>
<keyword evidence="8 13" id="KW-0406">Ion transport</keyword>
<evidence type="ECO:0000256" key="5">
    <source>
        <dbReference type="ARBA" id="ARBA00022692"/>
    </source>
</evidence>
<dbReference type="PANTHER" id="PTHR33445:SF1">
    <property type="entry name" value="ATP SYNTHASE SUBUNIT B"/>
    <property type="match status" value="1"/>
</dbReference>
<keyword evidence="9 13" id="KW-0472">Membrane</keyword>
<evidence type="ECO:0000256" key="10">
    <source>
        <dbReference type="ARBA" id="ARBA00023310"/>
    </source>
</evidence>
<comment type="caution">
    <text evidence="16">The sequence shown here is derived from an EMBL/GenBank/DDBJ whole genome shotgun (WGS) entry which is preliminary data.</text>
</comment>
<sequence length="169" mass="19335">MTESIFSVSGWQLLFTLVNLVIDYFILKKFLYQPVKRMFAQRQAEVEDTYKKADEANADANSLKQQYEQKMANAKEEADAIVRSATGRAQLRSDAMIAEARQNASEIIRRADEQAAIEKKQALNEVKNQIADLALQAAENVIHKELDADSHRKMIDEFIENVGEQQWQN</sequence>
<dbReference type="NCBIfam" id="TIGR01144">
    <property type="entry name" value="ATP_synt_b"/>
    <property type="match status" value="1"/>
</dbReference>
<keyword evidence="10 13" id="KW-0066">ATP synthesis</keyword>
<accession>A0A9D1KSP2</accession>
<evidence type="ECO:0000256" key="8">
    <source>
        <dbReference type="ARBA" id="ARBA00023065"/>
    </source>
</evidence>
<comment type="function">
    <text evidence="13">Component of the F(0) channel, it forms part of the peripheral stalk, linking F(1) to F(0).</text>
</comment>
<evidence type="ECO:0000313" key="17">
    <source>
        <dbReference type="Proteomes" id="UP000824160"/>
    </source>
</evidence>